<keyword evidence="1" id="KW-0808">Transferase</keyword>
<evidence type="ECO:0000259" key="6">
    <source>
        <dbReference type="PROSITE" id="PS50011"/>
    </source>
</evidence>
<evidence type="ECO:0000256" key="3">
    <source>
        <dbReference type="ARBA" id="ARBA00022777"/>
    </source>
</evidence>
<dbReference type="GO" id="GO:0004672">
    <property type="term" value="F:protein kinase activity"/>
    <property type="evidence" value="ECO:0007669"/>
    <property type="project" value="InterPro"/>
</dbReference>
<organism evidence="7 8">
    <name type="scientific">Panaeolus cyanescens</name>
    <dbReference type="NCBI Taxonomy" id="181874"/>
    <lineage>
        <taxon>Eukaryota</taxon>
        <taxon>Fungi</taxon>
        <taxon>Dikarya</taxon>
        <taxon>Basidiomycota</taxon>
        <taxon>Agaricomycotina</taxon>
        <taxon>Agaricomycetes</taxon>
        <taxon>Agaricomycetidae</taxon>
        <taxon>Agaricales</taxon>
        <taxon>Agaricineae</taxon>
        <taxon>Galeropsidaceae</taxon>
        <taxon>Panaeolus</taxon>
    </lineage>
</organism>
<dbReference type="InterPro" id="IPR000719">
    <property type="entry name" value="Prot_kinase_dom"/>
</dbReference>
<dbReference type="AlphaFoldDB" id="A0A409X4C9"/>
<keyword evidence="4 5" id="KW-0067">ATP-binding</keyword>
<feature type="binding site" evidence="5">
    <location>
        <position position="147"/>
    </location>
    <ligand>
        <name>ATP</name>
        <dbReference type="ChEBI" id="CHEBI:30616"/>
    </ligand>
</feature>
<comment type="caution">
    <text evidence="7">The sequence shown here is derived from an EMBL/GenBank/DDBJ whole genome shotgun (WGS) entry which is preliminary data.</text>
</comment>
<dbReference type="GO" id="GO:0000165">
    <property type="term" value="P:MAPK cascade"/>
    <property type="evidence" value="ECO:0007669"/>
    <property type="project" value="UniProtKB-ARBA"/>
</dbReference>
<dbReference type="InParanoid" id="A0A409X4C9"/>
<accession>A0A409X4C9</accession>
<dbReference type="Gene3D" id="1.10.510.10">
    <property type="entry name" value="Transferase(Phosphotransferase) domain 1"/>
    <property type="match status" value="1"/>
</dbReference>
<name>A0A409X4C9_9AGAR</name>
<evidence type="ECO:0000256" key="5">
    <source>
        <dbReference type="PROSITE-ProRule" id="PRU10141"/>
    </source>
</evidence>
<keyword evidence="3" id="KW-0418">Kinase</keyword>
<dbReference type="EMBL" id="NHTK01004677">
    <property type="protein sequence ID" value="PPQ85602.1"/>
    <property type="molecule type" value="Genomic_DNA"/>
</dbReference>
<dbReference type="PANTHER" id="PTHR48016:SF48">
    <property type="entry name" value="SERINE_THREONINE-PROTEIN KINASE BCK1_SLK1_SSP31"/>
    <property type="match status" value="1"/>
</dbReference>
<dbReference type="PROSITE" id="PS50011">
    <property type="entry name" value="PROTEIN_KINASE_DOM"/>
    <property type="match status" value="1"/>
</dbReference>
<sequence length="403" mass="45532">MSGQLPPHPRPTQGTIYEDLGAFFPRIDLEEPVVQYTVENPSMSSNNGDNGPRTFWKSLGLIARERRRQQEISSPVDYRYTQLWGYRIEEVTTAGTGSLVPVATPNPEPHDGRNSAKWVKGELIGRGTYGRTYIALNATRGELIAVKQIELPQTNGQDNSPQHQLARSFNRESETLKDLEHTNIVKYLGFEMKPSVYIDIFMEYVPGGSVGSYTQRYGRFHDCVTKSFTAQILSALEYLHSKGIRNRDLRGDNILVDGFGTCKISDYGISYWTDTNSNLQGNSAFVGLPGSLFWTAPETFVSPGEIPGFKPEIWSVGCVAIEMWTGSRPWAEEEMVAVMFKVRKLLNNGLAPSLPEDVHISEEAEDFRQKCFKRNPQERPSAEVLRRHPYLTLPPDWRFNGFV</sequence>
<feature type="domain" description="Protein kinase" evidence="6">
    <location>
        <begin position="118"/>
        <end position="391"/>
    </location>
</feature>
<dbReference type="Pfam" id="PF00069">
    <property type="entry name" value="Pkinase"/>
    <property type="match status" value="1"/>
</dbReference>
<keyword evidence="2 5" id="KW-0547">Nucleotide-binding</keyword>
<evidence type="ECO:0000256" key="4">
    <source>
        <dbReference type="ARBA" id="ARBA00022840"/>
    </source>
</evidence>
<dbReference type="InterPro" id="IPR050538">
    <property type="entry name" value="MAP_kinase_kinase_kinase"/>
</dbReference>
<gene>
    <name evidence="7" type="ORF">CVT24_012456</name>
</gene>
<dbReference type="PANTHER" id="PTHR48016">
    <property type="entry name" value="MAP KINASE KINASE KINASE SSK2-RELATED-RELATED"/>
    <property type="match status" value="1"/>
</dbReference>
<dbReference type="STRING" id="181874.A0A409X4C9"/>
<evidence type="ECO:0000313" key="7">
    <source>
        <dbReference type="EMBL" id="PPQ85602.1"/>
    </source>
</evidence>
<evidence type="ECO:0000256" key="1">
    <source>
        <dbReference type="ARBA" id="ARBA00022679"/>
    </source>
</evidence>
<proteinExistence type="predicted"/>
<dbReference type="SUPFAM" id="SSF56112">
    <property type="entry name" value="Protein kinase-like (PK-like)"/>
    <property type="match status" value="1"/>
</dbReference>
<dbReference type="PROSITE" id="PS00107">
    <property type="entry name" value="PROTEIN_KINASE_ATP"/>
    <property type="match status" value="1"/>
</dbReference>
<dbReference type="InterPro" id="IPR017441">
    <property type="entry name" value="Protein_kinase_ATP_BS"/>
</dbReference>
<dbReference type="OrthoDB" id="266718at2759"/>
<dbReference type="GO" id="GO:0005524">
    <property type="term" value="F:ATP binding"/>
    <property type="evidence" value="ECO:0007669"/>
    <property type="project" value="UniProtKB-UniRule"/>
</dbReference>
<dbReference type="InterPro" id="IPR011009">
    <property type="entry name" value="Kinase-like_dom_sf"/>
</dbReference>
<dbReference type="Proteomes" id="UP000284842">
    <property type="component" value="Unassembled WGS sequence"/>
</dbReference>
<protein>
    <recommendedName>
        <fullName evidence="6">Protein kinase domain-containing protein</fullName>
    </recommendedName>
</protein>
<evidence type="ECO:0000256" key="2">
    <source>
        <dbReference type="ARBA" id="ARBA00022741"/>
    </source>
</evidence>
<reference evidence="7 8" key="1">
    <citation type="journal article" date="2018" name="Evol. Lett.">
        <title>Horizontal gene cluster transfer increased hallucinogenic mushroom diversity.</title>
        <authorList>
            <person name="Reynolds H.T."/>
            <person name="Vijayakumar V."/>
            <person name="Gluck-Thaler E."/>
            <person name="Korotkin H.B."/>
            <person name="Matheny P.B."/>
            <person name="Slot J.C."/>
        </authorList>
    </citation>
    <scope>NUCLEOTIDE SEQUENCE [LARGE SCALE GENOMIC DNA]</scope>
    <source>
        <strain evidence="7 8">2629</strain>
    </source>
</reference>
<keyword evidence="8" id="KW-1185">Reference proteome</keyword>
<evidence type="ECO:0000313" key="8">
    <source>
        <dbReference type="Proteomes" id="UP000284842"/>
    </source>
</evidence>